<dbReference type="EMBL" id="CP040017">
    <property type="protein sequence ID" value="QCP12095.1"/>
    <property type="molecule type" value="Genomic_DNA"/>
</dbReference>
<dbReference type="Pfam" id="PF01963">
    <property type="entry name" value="TraB_PrgY_gumN"/>
    <property type="match status" value="1"/>
</dbReference>
<name>A0ABX5UNZ6_9BURK</name>
<dbReference type="InterPro" id="IPR002816">
    <property type="entry name" value="TraB/PrgY/GumN_fam"/>
</dbReference>
<proteinExistence type="predicted"/>
<organism evidence="1 2">
    <name type="scientific">Pseudoduganella umbonata</name>
    <dbReference type="NCBI Taxonomy" id="864828"/>
    <lineage>
        <taxon>Bacteria</taxon>
        <taxon>Pseudomonadati</taxon>
        <taxon>Pseudomonadota</taxon>
        <taxon>Betaproteobacteria</taxon>
        <taxon>Burkholderiales</taxon>
        <taxon>Oxalobacteraceae</taxon>
        <taxon>Telluria group</taxon>
        <taxon>Pseudoduganella</taxon>
    </lineage>
</organism>
<sequence length="412" mass="45567">MDSRAGNRADSRAVRRCFVIRSPWSYRHRRGCILPCWITLRNCNTMGQLSHRDESARVANNKTKESSMSRRAISAAVPALCFSLLTASAWSQTEPAQPAAGTAIETAAAPEAPPEQILVVGQKPGPGLWKVSKDDHVMWVFGSYGPLPKNLEWRSQQVEKIIAQSQELITAPSANLGMGWLRSLTVLPFMIGMEDNPDGKVLSDLVPPETHQRWLALRKKYLKDDDDFERKRPLFAAGELANKATSAAGLSKQVDLTAKMVQIAEQNKVKVTWATVKMELDSPVKAIREFKKTPLEDVACFTKTIDRFETDLDALRTRANAWAKGDIDAIRSLDFSEQEAACLNAVQNSKVMQERGLGDIDGKMRATWLGAAEKALAANKSTFAVLPLRFILGKQGYLAELQAKGYAVEQPD</sequence>
<accession>A0ABX5UNZ6</accession>
<evidence type="ECO:0000313" key="1">
    <source>
        <dbReference type="EMBL" id="QCP12095.1"/>
    </source>
</evidence>
<dbReference type="Proteomes" id="UP000298763">
    <property type="component" value="Chromosome"/>
</dbReference>
<keyword evidence="2" id="KW-1185">Reference proteome</keyword>
<protein>
    <submittedName>
        <fullName evidence="1">TraB/GumN family protein</fullName>
    </submittedName>
</protein>
<dbReference type="CDD" id="cd14788">
    <property type="entry name" value="GumN"/>
    <property type="match status" value="1"/>
</dbReference>
<gene>
    <name evidence="1" type="ORF">FCL38_17990</name>
</gene>
<reference evidence="1 2" key="1">
    <citation type="submission" date="2019-05" db="EMBL/GenBank/DDBJ databases">
        <title>Draft Genome Sequences of Six Type Strains of the Genus Massilia.</title>
        <authorList>
            <person name="Miess H."/>
            <person name="Frediansyhah A."/>
            <person name="Gross H."/>
        </authorList>
    </citation>
    <scope>NUCLEOTIDE SEQUENCE [LARGE SCALE GENOMIC DNA]</scope>
    <source>
        <strain evidence="1 2">DSMZ 26121</strain>
    </source>
</reference>
<evidence type="ECO:0000313" key="2">
    <source>
        <dbReference type="Proteomes" id="UP000298763"/>
    </source>
</evidence>